<accession>A0A4R3JL37</accession>
<reference evidence="2 3" key="2">
    <citation type="submission" date="2019-03" db="EMBL/GenBank/DDBJ databases">
        <title>Genomic Encyclopedia of Type Strains, Phase IV (KMG-IV): sequencing the most valuable type-strain genomes for metagenomic binning, comparative biology and taxonomic classification.</title>
        <authorList>
            <person name="Goeker M."/>
        </authorList>
    </citation>
    <scope>NUCLEOTIDE SEQUENCE [LARGE SCALE GENOMIC DNA]</scope>
    <source>
        <strain evidence="2 3">DSM 103426</strain>
    </source>
</reference>
<dbReference type="EMBL" id="SLZV01000019">
    <property type="protein sequence ID" value="TCS66124.1"/>
    <property type="molecule type" value="Genomic_DNA"/>
</dbReference>
<comment type="caution">
    <text evidence="2">The sequence shown here is derived from an EMBL/GenBank/DDBJ whole genome shotgun (WGS) entry which is preliminary data.</text>
</comment>
<evidence type="ECO:0000313" key="2">
    <source>
        <dbReference type="EMBL" id="TCS66124.1"/>
    </source>
</evidence>
<dbReference type="EMBL" id="BHEO01000008">
    <property type="protein sequence ID" value="GBU06558.1"/>
    <property type="molecule type" value="Genomic_DNA"/>
</dbReference>
<name>A0A4R3JL37_9FIRM</name>
<proteinExistence type="predicted"/>
<organism evidence="2 3">
    <name type="scientific">Faecalimonas umbilicata</name>
    <dbReference type="NCBI Taxonomy" id="1912855"/>
    <lineage>
        <taxon>Bacteria</taxon>
        <taxon>Bacillati</taxon>
        <taxon>Bacillota</taxon>
        <taxon>Clostridia</taxon>
        <taxon>Lachnospirales</taxon>
        <taxon>Lachnospiraceae</taxon>
        <taxon>Faecalimonas</taxon>
    </lineage>
</organism>
<gene>
    <name evidence="2" type="ORF">EDD74_11922</name>
    <name evidence="1" type="ORF">FAEUMB_30990</name>
</gene>
<evidence type="ECO:0000313" key="1">
    <source>
        <dbReference type="EMBL" id="GBU06558.1"/>
    </source>
</evidence>
<reference evidence="1 4" key="1">
    <citation type="journal article" date="2018" name="Int. J. Syst. Evol. Microbiol.">
        <title>Draft Genome Sequence of Faecalimonas umbilicata JCM 30896T, an Acetate-Producing Bacterium Isolated from Human Feces.</title>
        <authorList>
            <person name="Sakamoto M."/>
            <person name="Ikeyama N."/>
            <person name="Yuki M."/>
            <person name="Ohkuma M."/>
        </authorList>
    </citation>
    <scope>NUCLEOTIDE SEQUENCE [LARGE SCALE GENOMIC DNA]</scope>
    <source>
        <strain evidence="1 4">EGH7</strain>
    </source>
</reference>
<protein>
    <submittedName>
        <fullName evidence="2">Uncharacterized protein</fullName>
    </submittedName>
</protein>
<evidence type="ECO:0000313" key="3">
    <source>
        <dbReference type="Proteomes" id="UP000294613"/>
    </source>
</evidence>
<evidence type="ECO:0000313" key="4">
    <source>
        <dbReference type="Proteomes" id="UP000702954"/>
    </source>
</evidence>
<dbReference type="Proteomes" id="UP000294613">
    <property type="component" value="Unassembled WGS sequence"/>
</dbReference>
<dbReference type="RefSeq" id="WP_116442392.1">
    <property type="nucleotide sequence ID" value="NZ_BHEO01000008.1"/>
</dbReference>
<dbReference type="Proteomes" id="UP000702954">
    <property type="component" value="Unassembled WGS sequence"/>
</dbReference>
<dbReference type="AlphaFoldDB" id="A0A4R3JL37"/>
<sequence length="125" mass="14702">MEIIRPAHTEYHEELNLEYRFRNDPEAGFAFPWKDGKVVLNNLSEKNFMWCLEHPEEVESLGVVKRKTSCSVPALARCECGEEIFLEDRYYGCCQCPNCGKWYAVAGYEVNPPDEWEEDLEEDEW</sequence>
<keyword evidence="4" id="KW-1185">Reference proteome</keyword>